<dbReference type="PROSITE" id="PS50931">
    <property type="entry name" value="HTH_LYSR"/>
    <property type="match status" value="1"/>
</dbReference>
<comment type="similarity">
    <text evidence="1">Belongs to the LysR transcriptional regulatory family.</text>
</comment>
<gene>
    <name evidence="6" type="ORF">MUN87_12970</name>
</gene>
<dbReference type="Pfam" id="PF00126">
    <property type="entry name" value="HTH_1"/>
    <property type="match status" value="1"/>
</dbReference>
<keyword evidence="3" id="KW-0238">DNA-binding</keyword>
<organism evidence="6 7">
    <name type="scientific">Gracilibacillus salinarum</name>
    <dbReference type="NCBI Taxonomy" id="2932255"/>
    <lineage>
        <taxon>Bacteria</taxon>
        <taxon>Bacillati</taxon>
        <taxon>Bacillota</taxon>
        <taxon>Bacilli</taxon>
        <taxon>Bacillales</taxon>
        <taxon>Bacillaceae</taxon>
        <taxon>Gracilibacillus</taxon>
    </lineage>
</organism>
<dbReference type="PANTHER" id="PTHR30126">
    <property type="entry name" value="HTH-TYPE TRANSCRIPTIONAL REGULATOR"/>
    <property type="match status" value="1"/>
</dbReference>
<dbReference type="InterPro" id="IPR005119">
    <property type="entry name" value="LysR_subst-bd"/>
</dbReference>
<dbReference type="CDD" id="cd05466">
    <property type="entry name" value="PBP2_LTTR_substrate"/>
    <property type="match status" value="1"/>
</dbReference>
<dbReference type="PANTHER" id="PTHR30126:SF100">
    <property type="entry name" value="LYSR-FAMILY TRANSCRIPTIONAL REGULATOR"/>
    <property type="match status" value="1"/>
</dbReference>
<accession>A0ABY4GHD9</accession>
<keyword evidence="7" id="KW-1185">Reference proteome</keyword>
<dbReference type="RefSeq" id="WP_244740733.1">
    <property type="nucleotide sequence ID" value="NZ_CP095071.1"/>
</dbReference>
<dbReference type="EMBL" id="CP095071">
    <property type="protein sequence ID" value="UOQ83667.1"/>
    <property type="molecule type" value="Genomic_DNA"/>
</dbReference>
<dbReference type="InterPro" id="IPR000847">
    <property type="entry name" value="LysR_HTH_N"/>
</dbReference>
<dbReference type="Proteomes" id="UP000831537">
    <property type="component" value="Chromosome"/>
</dbReference>
<evidence type="ECO:0000313" key="7">
    <source>
        <dbReference type="Proteomes" id="UP000831537"/>
    </source>
</evidence>
<keyword evidence="4" id="KW-0804">Transcription</keyword>
<sequence>MITFRTIVEKDGFKRAADALGYAQSSVTGHIRELEEELGHPLFDRLGRSISLTQAGKSFYPYALEIIKLYAQSKEVMHASNEPSGQLIIGASESVMIHWLPAIMMELIEEYPKVELILKSVDYKNLSTQLKNGEIDVAMLVEASNWEREDLHIRKIQEEKLSLVQQTNTGTNPHHTKMLVTEYACSWRPAIDQYLKEQGSYNNSVIELPSVEAIKKCVLCGLGQSILPSFVIKDEIEKGLVEEKTFNADDYSLSLFTAIHKDKWMSPNLSLFLQAVEDRPFDTVSSLN</sequence>
<evidence type="ECO:0000256" key="4">
    <source>
        <dbReference type="ARBA" id="ARBA00023163"/>
    </source>
</evidence>
<feature type="domain" description="HTH lysR-type" evidence="5">
    <location>
        <begin position="1"/>
        <end position="53"/>
    </location>
</feature>
<dbReference type="InterPro" id="IPR036390">
    <property type="entry name" value="WH_DNA-bd_sf"/>
</dbReference>
<evidence type="ECO:0000259" key="5">
    <source>
        <dbReference type="PROSITE" id="PS50931"/>
    </source>
</evidence>
<dbReference type="Gene3D" id="1.10.10.10">
    <property type="entry name" value="Winged helix-like DNA-binding domain superfamily/Winged helix DNA-binding domain"/>
    <property type="match status" value="1"/>
</dbReference>
<evidence type="ECO:0000313" key="6">
    <source>
        <dbReference type="EMBL" id="UOQ83667.1"/>
    </source>
</evidence>
<name>A0ABY4GHD9_9BACI</name>
<evidence type="ECO:0000256" key="1">
    <source>
        <dbReference type="ARBA" id="ARBA00009437"/>
    </source>
</evidence>
<reference evidence="6 7" key="1">
    <citation type="submission" date="2022-04" db="EMBL/GenBank/DDBJ databases">
        <title>Gracilibacillus sp. isolated from saltern.</title>
        <authorList>
            <person name="Won M."/>
            <person name="Lee C.-M."/>
            <person name="Woen H.-Y."/>
            <person name="Kwon S.-W."/>
        </authorList>
    </citation>
    <scope>NUCLEOTIDE SEQUENCE [LARGE SCALE GENOMIC DNA]</scope>
    <source>
        <strain evidence="6 7">SSPM10-3</strain>
    </source>
</reference>
<dbReference type="SUPFAM" id="SSF46785">
    <property type="entry name" value="Winged helix' DNA-binding domain"/>
    <property type="match status" value="1"/>
</dbReference>
<protein>
    <submittedName>
        <fullName evidence="6">LysR family transcriptional regulator</fullName>
    </submittedName>
</protein>
<dbReference type="InterPro" id="IPR036388">
    <property type="entry name" value="WH-like_DNA-bd_sf"/>
</dbReference>
<dbReference type="Pfam" id="PF03466">
    <property type="entry name" value="LysR_substrate"/>
    <property type="match status" value="1"/>
</dbReference>
<evidence type="ECO:0000256" key="2">
    <source>
        <dbReference type="ARBA" id="ARBA00023015"/>
    </source>
</evidence>
<dbReference type="SUPFAM" id="SSF53850">
    <property type="entry name" value="Periplasmic binding protein-like II"/>
    <property type="match status" value="1"/>
</dbReference>
<proteinExistence type="inferred from homology"/>
<dbReference type="Gene3D" id="3.40.190.290">
    <property type="match status" value="1"/>
</dbReference>
<dbReference type="PRINTS" id="PR00039">
    <property type="entry name" value="HTHLYSR"/>
</dbReference>
<keyword evidence="2" id="KW-0805">Transcription regulation</keyword>
<evidence type="ECO:0000256" key="3">
    <source>
        <dbReference type="ARBA" id="ARBA00023125"/>
    </source>
</evidence>